<dbReference type="InterPro" id="IPR001087">
    <property type="entry name" value="GDSL"/>
</dbReference>
<dbReference type="PROSITE" id="PS51257">
    <property type="entry name" value="PROKAR_LIPOPROTEIN"/>
    <property type="match status" value="1"/>
</dbReference>
<accession>A0A928UY82</accession>
<protein>
    <submittedName>
        <fullName evidence="2">G-D-S-L family lipolytic protein</fullName>
    </submittedName>
</protein>
<comment type="caution">
    <text evidence="2">The sequence shown here is derived from an EMBL/GenBank/DDBJ whole genome shotgun (WGS) entry which is preliminary data.</text>
</comment>
<evidence type="ECO:0000313" key="3">
    <source>
        <dbReference type="Proteomes" id="UP000616201"/>
    </source>
</evidence>
<dbReference type="SUPFAM" id="SSF52266">
    <property type="entry name" value="SGNH hydrolase"/>
    <property type="match status" value="1"/>
</dbReference>
<dbReference type="GO" id="GO:0016788">
    <property type="term" value="F:hydrolase activity, acting on ester bonds"/>
    <property type="evidence" value="ECO:0007669"/>
    <property type="project" value="InterPro"/>
</dbReference>
<gene>
    <name evidence="2" type="ORF">C4F49_06325</name>
</gene>
<keyword evidence="3" id="KW-1185">Reference proteome</keyword>
<dbReference type="EMBL" id="PRDK01000004">
    <property type="protein sequence ID" value="MBE8713289.1"/>
    <property type="molecule type" value="Genomic_DNA"/>
</dbReference>
<dbReference type="RefSeq" id="WP_196935237.1">
    <property type="nucleotide sequence ID" value="NZ_MU158698.1"/>
</dbReference>
<dbReference type="Gene3D" id="3.40.50.1110">
    <property type="entry name" value="SGNH hydrolase"/>
    <property type="match status" value="1"/>
</dbReference>
<name>A0A928UY82_9SPHI</name>
<dbReference type="AlphaFoldDB" id="A0A928UY82"/>
<evidence type="ECO:0000313" key="2">
    <source>
        <dbReference type="EMBL" id="MBE8713289.1"/>
    </source>
</evidence>
<sequence length="436" mass="46366">MKKITTHIKLFFGLAALAFATSCAPQLDELTPSAGSNADFTKYVAIGNSLTAGFADNGLYLAGQQVAYPNLIAEQMQKFGGAVGFNSPFFSAEQSDGTGYMRLTALVNGSPVIEMVPAQAVRSESPLLFTKYLDPITNLGVPGMRLDMMGIQGYGSAAGNPYFERLLPDASTLTTTYLSYASSQNHTFFSFWLGNNDVLGYATNGAVTTNSTNRLTTTTEFTALYTAFIGSLVTNGRKGVVATIPDVTSIPYFNTVTRVALLAAVNAVAPAPVADLYIATKTTPRAATDKDKFILTFSSIAGNLLGSTANSPYPYGLHPLNPIEDQYVLDESEQATVATRVVEFNDVIKKVASDNDLAVADAYAFLNRVKSGIVVNGVNVSSSYITGNAFSLDGVHLTPLGNALTANLFIDAINAKYKSTIPKVDVSLYRGVIMPN</sequence>
<dbReference type="Proteomes" id="UP000616201">
    <property type="component" value="Unassembled WGS sequence"/>
</dbReference>
<proteinExistence type="predicted"/>
<organism evidence="2 3">
    <name type="scientific">Sphingobacterium hungaricum</name>
    <dbReference type="NCBI Taxonomy" id="2082723"/>
    <lineage>
        <taxon>Bacteria</taxon>
        <taxon>Pseudomonadati</taxon>
        <taxon>Bacteroidota</taxon>
        <taxon>Sphingobacteriia</taxon>
        <taxon>Sphingobacteriales</taxon>
        <taxon>Sphingobacteriaceae</taxon>
        <taxon>Sphingobacterium</taxon>
    </lineage>
</organism>
<feature type="signal peptide" evidence="1">
    <location>
        <begin position="1"/>
        <end position="20"/>
    </location>
</feature>
<dbReference type="Pfam" id="PF00657">
    <property type="entry name" value="Lipase_GDSL"/>
    <property type="match status" value="1"/>
</dbReference>
<reference evidence="2" key="1">
    <citation type="submission" date="2018-02" db="EMBL/GenBank/DDBJ databases">
        <authorList>
            <person name="Vasarhelyi B.M."/>
            <person name="Deshmukh S."/>
            <person name="Balint B."/>
            <person name="Kukolya J."/>
        </authorList>
    </citation>
    <scope>NUCLEOTIDE SEQUENCE</scope>
    <source>
        <strain evidence="2">KB22</strain>
    </source>
</reference>
<keyword evidence="1" id="KW-0732">Signal</keyword>
<dbReference type="InterPro" id="IPR036514">
    <property type="entry name" value="SGNH_hydro_sf"/>
</dbReference>
<feature type="chain" id="PRO_5037703047" evidence="1">
    <location>
        <begin position="21"/>
        <end position="436"/>
    </location>
</feature>
<evidence type="ECO:0000256" key="1">
    <source>
        <dbReference type="SAM" id="SignalP"/>
    </source>
</evidence>